<evidence type="ECO:0000313" key="8">
    <source>
        <dbReference type="Proteomes" id="UP000184240"/>
    </source>
</evidence>
<dbReference type="NCBIfam" id="TIGR04183">
    <property type="entry name" value="Por_Secre_tail"/>
    <property type="match status" value="1"/>
</dbReference>
<evidence type="ECO:0000259" key="5">
    <source>
        <dbReference type="Pfam" id="PF20009"/>
    </source>
</evidence>
<dbReference type="Pfam" id="PF18962">
    <property type="entry name" value="Por_Secre_tail"/>
    <property type="match status" value="1"/>
</dbReference>
<dbReference type="Proteomes" id="UP000184240">
    <property type="component" value="Unassembled WGS sequence"/>
</dbReference>
<evidence type="ECO:0000256" key="2">
    <source>
        <dbReference type="SAM" id="MobiDB-lite"/>
    </source>
</evidence>
<feature type="domain" description="Secretion system C-terminal sorting" evidence="4">
    <location>
        <begin position="931"/>
        <end position="1004"/>
    </location>
</feature>
<dbReference type="Pfam" id="PF07705">
    <property type="entry name" value="CARDB"/>
    <property type="match status" value="1"/>
</dbReference>
<dbReference type="Pfam" id="PF20009">
    <property type="entry name" value="GEVED"/>
    <property type="match status" value="1"/>
</dbReference>
<gene>
    <name evidence="6" type="ORF">DSM01_127</name>
    <name evidence="7" type="ORF">SAMN04487999_0835</name>
</gene>
<dbReference type="EMBL" id="FQXT01000002">
    <property type="protein sequence ID" value="SHH76857.1"/>
    <property type="molecule type" value="Genomic_DNA"/>
</dbReference>
<name>A0A1M5VNP6_9FLAO</name>
<keyword evidence="1" id="KW-0732">Signal</keyword>
<organism evidence="7 8">
    <name type="scientific">Leeuwenhoekiella palythoae</name>
    <dbReference type="NCBI Taxonomy" id="573501"/>
    <lineage>
        <taxon>Bacteria</taxon>
        <taxon>Pseudomonadati</taxon>
        <taxon>Bacteroidota</taxon>
        <taxon>Flavobacteriia</taxon>
        <taxon>Flavobacteriales</taxon>
        <taxon>Flavobacteriaceae</taxon>
        <taxon>Leeuwenhoekiella</taxon>
    </lineage>
</organism>
<dbReference type="STRING" id="573501.SAMN04487999_0835"/>
<evidence type="ECO:0000256" key="1">
    <source>
        <dbReference type="ARBA" id="ARBA00022729"/>
    </source>
</evidence>
<feature type="domain" description="CARDB" evidence="3">
    <location>
        <begin position="559"/>
        <end position="649"/>
    </location>
</feature>
<feature type="compositionally biased region" description="Basic and acidic residues" evidence="2">
    <location>
        <begin position="64"/>
        <end position="76"/>
    </location>
</feature>
<dbReference type="AlphaFoldDB" id="A0A1M5VNP6"/>
<keyword evidence="9" id="KW-1185">Reference proteome</keyword>
<dbReference type="InterPro" id="IPR026444">
    <property type="entry name" value="Secre_tail"/>
</dbReference>
<reference evidence="7" key="1">
    <citation type="submission" date="2016-11" db="EMBL/GenBank/DDBJ databases">
        <authorList>
            <person name="Jaros S."/>
            <person name="Januszkiewicz K."/>
            <person name="Wedrychowicz H."/>
        </authorList>
    </citation>
    <scope>NUCLEOTIDE SEQUENCE [LARGE SCALE GENOMIC DNA]</scope>
    <source>
        <strain evidence="7">DSM 19859</strain>
    </source>
</reference>
<accession>A0A1M5VNP6</accession>
<feature type="compositionally biased region" description="Basic and acidic residues" evidence="2">
    <location>
        <begin position="90"/>
        <end position="108"/>
    </location>
</feature>
<evidence type="ECO:0000313" key="9">
    <source>
        <dbReference type="Proteomes" id="UP000290037"/>
    </source>
</evidence>
<dbReference type="InterPro" id="IPR011635">
    <property type="entry name" value="CARDB"/>
</dbReference>
<protein>
    <submittedName>
        <fullName evidence="7">Por secretion system C-terminal sorting domain-containing protein</fullName>
    </submittedName>
    <submittedName>
        <fullName evidence="6">Secreted protein (Por secretion system target)</fullName>
    </submittedName>
</protein>
<dbReference type="RefSeq" id="WP_072980738.1">
    <property type="nucleotide sequence ID" value="NZ_FQXT01000002.1"/>
</dbReference>
<sequence length="1005" mass="109583">MKQRYTLKFHHTTLLAFFIVFIISSLDTTAFGQEKEKPTLYGKMRFVREVPSLASQLKNGTFKAADRSHNPEEINPKRRRANQVVPGKGFPKDGDPLIKKRDHKNKSDSKSYMLEPINVFEANVSNFTPSDPTGAAGPNHYVAAWNVGFAIFDKDGNALTEAASLGTLFEGNEAGDPIVLYDAPADRFIITQFENEDESDADNDFDNGLNIAICQGSDPVNDGWYVYTAGFETGAFPDYPKYSVWHDGYYITSNIAISGGDATGDAVFVMEREKMLQGLSDAGFLGFPLPTLQRTGFYSPQFFNVSTANAPTTGGATVLYFQDDGWSGVDDDHLKLWTVDVDWDTPENSSISQPEILTVSDFDGVFDGGSFSNLPQPAGAEIDAMQGTVMNQAQFRKFDDHNSAIFNFVVNVAPLGEEQAGIRWYELRQTGDGQPWTIYQEGTYVSPTGNNAFGASMAMDGAGSIAMGYTTVSADLPVTLNFTGRYTNDPLGEMSVPEAFLASSTGVSTSERYADYTHLTIDPADDETFWFISEYFNPQRTDIVSVFKLAPDNANDVQVIAIDSPQDGALSATESISITIRNAGNTTQTSIPVSYTVDGVTVEETYTGSLAFNETASYTFTQTADLSTIGADYTIEASTNLENDEDTSNDTMSITVKNLWQNDVGVASIDTPESDSGLGAAIAISVTVTNYGQDAQSNFPVYYQLNDGEQVTETFDRSIAAQTSETFTFSTTEDFSAIGTYEITAGTALETDSDTSNDIASVTVTNDYCQPVSNCSGFGDGVTLFTLEGTLVTPPCSSTGYSANLETTFNLNVQKDSHMGTLQMGYQNSGYVIFIDFNNNGGFEASELVSSGTVETADTDAVFTIDLPEGVELGTYRMRIRGKDNNEEGDLNDPCGELAYGRTNDYSVRIFNSLSVEENIFPESELVILEPEQNHFQISLSTEETTEKMAVSVYSILGQKLAENWIENEYGSYVYDLDMSYASSGVYIVRIGNRTGGQSKKIIVK</sequence>
<dbReference type="EMBL" id="QOVN01000001">
    <property type="protein sequence ID" value="RXG30991.1"/>
    <property type="molecule type" value="Genomic_DNA"/>
</dbReference>
<evidence type="ECO:0000313" key="6">
    <source>
        <dbReference type="EMBL" id="RXG30991.1"/>
    </source>
</evidence>
<dbReference type="InterPro" id="IPR013783">
    <property type="entry name" value="Ig-like_fold"/>
</dbReference>
<reference evidence="8" key="2">
    <citation type="submission" date="2016-11" db="EMBL/GenBank/DDBJ databases">
        <authorList>
            <person name="Varghese N."/>
            <person name="Submissions S."/>
        </authorList>
    </citation>
    <scope>NUCLEOTIDE SEQUENCE [LARGE SCALE GENOMIC DNA]</scope>
    <source>
        <strain evidence="8">DSM 19859</strain>
    </source>
</reference>
<dbReference type="OrthoDB" id="1488385at2"/>
<feature type="domain" description="GEVED" evidence="5">
    <location>
        <begin position="832"/>
        <end position="908"/>
    </location>
</feature>
<evidence type="ECO:0000313" key="7">
    <source>
        <dbReference type="EMBL" id="SHH76857.1"/>
    </source>
</evidence>
<dbReference type="InterPro" id="IPR045474">
    <property type="entry name" value="GEVED"/>
</dbReference>
<proteinExistence type="predicted"/>
<reference evidence="6 9" key="3">
    <citation type="submission" date="2018-07" db="EMBL/GenBank/DDBJ databases">
        <title>Leeuwenhoekiella genomics.</title>
        <authorList>
            <person name="Tahon G."/>
            <person name="Willems A."/>
        </authorList>
    </citation>
    <scope>NUCLEOTIDE SEQUENCE [LARGE SCALE GENOMIC DNA]</scope>
    <source>
        <strain evidence="6 9">LMG 24856</strain>
    </source>
</reference>
<feature type="region of interest" description="Disordered" evidence="2">
    <location>
        <begin position="59"/>
        <end position="108"/>
    </location>
</feature>
<evidence type="ECO:0000259" key="4">
    <source>
        <dbReference type="Pfam" id="PF18962"/>
    </source>
</evidence>
<evidence type="ECO:0000259" key="3">
    <source>
        <dbReference type="Pfam" id="PF07705"/>
    </source>
</evidence>
<dbReference type="Gene3D" id="2.60.40.10">
    <property type="entry name" value="Immunoglobulins"/>
    <property type="match status" value="2"/>
</dbReference>
<dbReference type="Proteomes" id="UP000290037">
    <property type="component" value="Unassembled WGS sequence"/>
</dbReference>